<dbReference type="AlphaFoldDB" id="R8BTL6"/>
<dbReference type="RefSeq" id="XP_007912605.1">
    <property type="nucleotide sequence ID" value="XM_007914414.1"/>
</dbReference>
<dbReference type="PANTHER" id="PTHR43791">
    <property type="entry name" value="PERMEASE-RELATED"/>
    <property type="match status" value="1"/>
</dbReference>
<feature type="transmembrane region" description="Helical" evidence="6">
    <location>
        <begin position="301"/>
        <end position="321"/>
    </location>
</feature>
<dbReference type="GO" id="GO:0022857">
    <property type="term" value="F:transmembrane transporter activity"/>
    <property type="evidence" value="ECO:0007669"/>
    <property type="project" value="InterPro"/>
</dbReference>
<feature type="transmembrane region" description="Helical" evidence="6">
    <location>
        <begin position="333"/>
        <end position="356"/>
    </location>
</feature>
<feature type="transmembrane region" description="Helical" evidence="6">
    <location>
        <begin position="65"/>
        <end position="85"/>
    </location>
</feature>
<feature type="transmembrane region" description="Helical" evidence="6">
    <location>
        <begin position="259"/>
        <end position="281"/>
    </location>
</feature>
<feature type="transmembrane region" description="Helical" evidence="6">
    <location>
        <begin position="129"/>
        <end position="149"/>
    </location>
</feature>
<dbReference type="EMBL" id="KB932906">
    <property type="protein sequence ID" value="EOO02649.1"/>
    <property type="molecule type" value="Genomic_DNA"/>
</dbReference>
<keyword evidence="3 6" id="KW-0812">Transmembrane</keyword>
<name>R8BTL6_PHAM7</name>
<sequence length="395" mass="43857">MVGDNYSWVSSALYFGWLVGAYPWQILLQRFPIGRLIGVMLFVWGAVCMLQAAVFSFSGFFAIRFFLGMLEAVVSPAFIILTSMLWTREEQSLRSSYWLSVNGISSIVGALLAYGAGHAENLAIPQWKLIYLIVGSMTIAWGFVVYLYLPDGPHNAKMLTEYERMVAVWRISHNQTGLKHAQIVPAQIKEAFLDPRQWLLYLTAICYGILNGGVANFLAAIIKGFGYSPLRTSLLQTPVGAFELVMVIAFGYLSRLPNMLGATIVLSCVPGLAGLIGIMTISIEKHRFALVAMSGHTKRSVVLGIYFVLYCAGNIAGPHLFLPSEVPRYPTAIKGLAGAYAGAMGIQIIYTVYCYVENRQKQKKGLLDEVNSTEEALESFNDLTDKQNRHFRYRV</sequence>
<dbReference type="KEGG" id="tmn:UCRPA7_1840"/>
<evidence type="ECO:0000256" key="2">
    <source>
        <dbReference type="ARBA" id="ARBA00022448"/>
    </source>
</evidence>
<accession>R8BTL6</accession>
<organism evidence="7 8">
    <name type="scientific">Phaeoacremonium minimum (strain UCR-PA7)</name>
    <name type="common">Esca disease fungus</name>
    <name type="synonym">Togninia minima</name>
    <dbReference type="NCBI Taxonomy" id="1286976"/>
    <lineage>
        <taxon>Eukaryota</taxon>
        <taxon>Fungi</taxon>
        <taxon>Dikarya</taxon>
        <taxon>Ascomycota</taxon>
        <taxon>Pezizomycotina</taxon>
        <taxon>Sordariomycetes</taxon>
        <taxon>Sordariomycetidae</taxon>
        <taxon>Togniniales</taxon>
        <taxon>Togniniaceae</taxon>
        <taxon>Phaeoacremonium</taxon>
    </lineage>
</organism>
<feature type="transmembrane region" description="Helical" evidence="6">
    <location>
        <begin position="36"/>
        <end position="58"/>
    </location>
</feature>
<comment type="subcellular location">
    <subcellularLocation>
        <location evidence="1">Membrane</location>
        <topology evidence="1">Multi-pass membrane protein</topology>
    </subcellularLocation>
</comment>
<keyword evidence="2" id="KW-0813">Transport</keyword>
<evidence type="ECO:0000313" key="7">
    <source>
        <dbReference type="EMBL" id="EOO02649.1"/>
    </source>
</evidence>
<feature type="transmembrane region" description="Helical" evidence="6">
    <location>
        <begin position="198"/>
        <end position="222"/>
    </location>
</feature>
<proteinExistence type="predicted"/>
<dbReference type="InterPro" id="IPR036259">
    <property type="entry name" value="MFS_trans_sf"/>
</dbReference>
<evidence type="ECO:0000256" key="3">
    <source>
        <dbReference type="ARBA" id="ARBA00022692"/>
    </source>
</evidence>
<gene>
    <name evidence="7" type="ORF">UCRPA7_1840</name>
</gene>
<evidence type="ECO:0000256" key="6">
    <source>
        <dbReference type="SAM" id="Phobius"/>
    </source>
</evidence>
<dbReference type="Pfam" id="PF07690">
    <property type="entry name" value="MFS_1"/>
    <property type="match status" value="1"/>
</dbReference>
<feature type="transmembrane region" description="Helical" evidence="6">
    <location>
        <begin position="234"/>
        <end position="253"/>
    </location>
</feature>
<protein>
    <submittedName>
        <fullName evidence="7">Putative mfs allantoate protein</fullName>
    </submittedName>
</protein>
<evidence type="ECO:0000256" key="1">
    <source>
        <dbReference type="ARBA" id="ARBA00004141"/>
    </source>
</evidence>
<feature type="transmembrane region" description="Helical" evidence="6">
    <location>
        <begin position="97"/>
        <end position="117"/>
    </location>
</feature>
<dbReference type="GeneID" id="19322031"/>
<reference evidence="8" key="1">
    <citation type="journal article" date="2013" name="Genome Announc.">
        <title>Draft genome sequence of the ascomycete Phaeoacremonium aleophilum strain UCR-PA7, a causal agent of the esca disease complex in grapevines.</title>
        <authorList>
            <person name="Blanco-Ulate B."/>
            <person name="Rolshausen P."/>
            <person name="Cantu D."/>
        </authorList>
    </citation>
    <scope>NUCLEOTIDE SEQUENCE [LARGE SCALE GENOMIC DNA]</scope>
    <source>
        <strain evidence="8">UCR-PA7</strain>
    </source>
</reference>
<dbReference type="Proteomes" id="UP000014074">
    <property type="component" value="Unassembled WGS sequence"/>
</dbReference>
<dbReference type="eggNOG" id="KOG2533">
    <property type="taxonomic scope" value="Eukaryota"/>
</dbReference>
<keyword evidence="8" id="KW-1185">Reference proteome</keyword>
<dbReference type="SUPFAM" id="SSF103473">
    <property type="entry name" value="MFS general substrate transporter"/>
    <property type="match status" value="1"/>
</dbReference>
<dbReference type="OrthoDB" id="6730379at2759"/>
<dbReference type="GO" id="GO:0016020">
    <property type="term" value="C:membrane"/>
    <property type="evidence" value="ECO:0007669"/>
    <property type="project" value="UniProtKB-SubCell"/>
</dbReference>
<keyword evidence="5 6" id="KW-0472">Membrane</keyword>
<evidence type="ECO:0000256" key="4">
    <source>
        <dbReference type="ARBA" id="ARBA00022989"/>
    </source>
</evidence>
<keyword evidence="4 6" id="KW-1133">Transmembrane helix</keyword>
<dbReference type="PANTHER" id="PTHR43791:SF97">
    <property type="entry name" value="ALLANTOATE TRANSPORTER, PUTATIVE (AFU_ORTHOLOGUE AFUA_1G14700)-RELATED"/>
    <property type="match status" value="1"/>
</dbReference>
<dbReference type="Gene3D" id="1.20.1250.20">
    <property type="entry name" value="MFS general substrate transporter like domains"/>
    <property type="match status" value="1"/>
</dbReference>
<evidence type="ECO:0000313" key="8">
    <source>
        <dbReference type="Proteomes" id="UP000014074"/>
    </source>
</evidence>
<feature type="transmembrane region" description="Helical" evidence="6">
    <location>
        <begin position="7"/>
        <end position="24"/>
    </location>
</feature>
<evidence type="ECO:0000256" key="5">
    <source>
        <dbReference type="ARBA" id="ARBA00023136"/>
    </source>
</evidence>
<dbReference type="InterPro" id="IPR011701">
    <property type="entry name" value="MFS"/>
</dbReference>
<dbReference type="HOGENOM" id="CLU_001265_0_5_1"/>